<sequence length="102" mass="10475">MDGKEEEGRKSYAMKFLLLVLACAMIAILAKPTSTSSEETAAAGGFEGAAALAPEVPSVESAEEVSPPQGVPAAKPRPEIRGRMNGGAKTGETTPLSIFNIA</sequence>
<keyword evidence="4" id="KW-1185">Reference proteome</keyword>
<feature type="transmembrane region" description="Helical" evidence="2">
    <location>
        <begin position="12"/>
        <end position="30"/>
    </location>
</feature>
<evidence type="ECO:0000256" key="2">
    <source>
        <dbReference type="SAM" id="Phobius"/>
    </source>
</evidence>
<evidence type="ECO:0000313" key="4">
    <source>
        <dbReference type="Proteomes" id="UP000005239"/>
    </source>
</evidence>
<reference evidence="3" key="2">
    <citation type="submission" date="2022-06" db="UniProtKB">
        <authorList>
            <consortium name="EnsemblMetazoa"/>
        </authorList>
    </citation>
    <scope>IDENTIFICATION</scope>
    <source>
        <strain evidence="3">PS312</strain>
    </source>
</reference>
<gene>
    <name evidence="3" type="primary">WBGene00114005</name>
</gene>
<dbReference type="EnsemblMetazoa" id="PPA24451.1">
    <property type="protein sequence ID" value="PPA24451.1"/>
    <property type="gene ID" value="WBGene00114005"/>
</dbReference>
<keyword evidence="2" id="KW-0472">Membrane</keyword>
<name>A0A2A6CFJ9_PRIPA</name>
<feature type="compositionally biased region" description="Low complexity" evidence="1">
    <location>
        <begin position="54"/>
        <end position="68"/>
    </location>
</feature>
<feature type="compositionally biased region" description="Polar residues" evidence="1">
    <location>
        <begin position="91"/>
        <end position="102"/>
    </location>
</feature>
<keyword evidence="2" id="KW-0812">Transmembrane</keyword>
<accession>A0A2A6CFJ9</accession>
<protein>
    <submittedName>
        <fullName evidence="3">Uncharacterized protein</fullName>
    </submittedName>
</protein>
<proteinExistence type="predicted"/>
<keyword evidence="2" id="KW-1133">Transmembrane helix</keyword>
<reference evidence="4" key="1">
    <citation type="journal article" date="2008" name="Nat. Genet.">
        <title>The Pristionchus pacificus genome provides a unique perspective on nematode lifestyle and parasitism.</title>
        <authorList>
            <person name="Dieterich C."/>
            <person name="Clifton S.W."/>
            <person name="Schuster L.N."/>
            <person name="Chinwalla A."/>
            <person name="Delehaunty K."/>
            <person name="Dinkelacker I."/>
            <person name="Fulton L."/>
            <person name="Fulton R."/>
            <person name="Godfrey J."/>
            <person name="Minx P."/>
            <person name="Mitreva M."/>
            <person name="Roeseler W."/>
            <person name="Tian H."/>
            <person name="Witte H."/>
            <person name="Yang S.P."/>
            <person name="Wilson R.K."/>
            <person name="Sommer R.J."/>
        </authorList>
    </citation>
    <scope>NUCLEOTIDE SEQUENCE [LARGE SCALE GENOMIC DNA]</scope>
    <source>
        <strain evidence="4">PS312</strain>
    </source>
</reference>
<dbReference type="Proteomes" id="UP000005239">
    <property type="component" value="Unassembled WGS sequence"/>
</dbReference>
<dbReference type="AlphaFoldDB" id="A0A2A6CFJ9"/>
<accession>A0A8R1UEW4</accession>
<evidence type="ECO:0000313" key="3">
    <source>
        <dbReference type="EnsemblMetazoa" id="PPA24451.1"/>
    </source>
</evidence>
<organism evidence="3 4">
    <name type="scientific">Pristionchus pacificus</name>
    <name type="common">Parasitic nematode worm</name>
    <dbReference type="NCBI Taxonomy" id="54126"/>
    <lineage>
        <taxon>Eukaryota</taxon>
        <taxon>Metazoa</taxon>
        <taxon>Ecdysozoa</taxon>
        <taxon>Nematoda</taxon>
        <taxon>Chromadorea</taxon>
        <taxon>Rhabditida</taxon>
        <taxon>Rhabditina</taxon>
        <taxon>Diplogasteromorpha</taxon>
        <taxon>Diplogasteroidea</taxon>
        <taxon>Neodiplogasteridae</taxon>
        <taxon>Pristionchus</taxon>
    </lineage>
</organism>
<evidence type="ECO:0000256" key="1">
    <source>
        <dbReference type="SAM" id="MobiDB-lite"/>
    </source>
</evidence>
<feature type="region of interest" description="Disordered" evidence="1">
    <location>
        <begin position="54"/>
        <end position="102"/>
    </location>
</feature>